<evidence type="ECO:0000313" key="6">
    <source>
        <dbReference type="Proteomes" id="UP000217171"/>
    </source>
</evidence>
<protein>
    <submittedName>
        <fullName evidence="5">Primosomal protein N' (Replication factor Y) (Superfamily II helicase)</fullName>
    </submittedName>
</protein>
<keyword evidence="1" id="KW-0547">Nucleotide-binding</keyword>
<dbReference type="InterPro" id="IPR041222">
    <property type="entry name" value="PriA_3primeBD"/>
</dbReference>
<gene>
    <name evidence="5" type="ORF">B1s21160_03055</name>
</gene>
<evidence type="ECO:0000256" key="3">
    <source>
        <dbReference type="ARBA" id="ARBA00023125"/>
    </source>
</evidence>
<sequence length="634" mass="70561">MAAPLKLKRQSSPKVVRQDLSVAQELPIAAVLVDTPVSHLEGVYDYLVPESLHASATIGTKAIVEFGNTTTEGLIVARKKSSDKQKNMKTITRLNSPSGLVSLSVIKHIEAVRDRFGGGIWNIIKSAIPARVIKEESFQRSSASSINFPEYDSPRLRELVGRADYDQIRNSKKIKWALSFPIGIKPELFLTEFIKVRAQINQVLLIVPDEKDLTNYLAQLSKYFGDEVIELGSHLSKNLRYRNYLKAAFQSKRVIIASRSGAFTELESNSTVIVLSDLDESHYEQHAPGWNTRDVCLLRDSSTSIVFASVSHSLEIARLVEIGWLESKIYENKSAIKIVSANDNHSSILTIKKGLDQGNVLVSVSEKGYANLFLCTKCRNTANCECGGKLQIAAQPRIPSCYLCQKIYKNWQCIYCGDSRPFVIARGIDRTAEEIGRALPKKSILVSSGNKQLRNLPKGNHVVIATAGSEPNETFAAVVMLDGEKIFNRPSLRAEEMAKFSWFNLLSKAKPSSEVFLSLPNHHPAVQAILRGQSRHGVSEDLINREKAKLPPFYRIAVVIGEKLEISKFSENLKNSYSFEVTGPTSINGMQSKLLIRATLQQGSMLVDLLDDITKIQGVKGRKIFNIRFDPFDL</sequence>
<dbReference type="Gene3D" id="3.40.50.300">
    <property type="entry name" value="P-loop containing nucleotide triphosphate hydrolases"/>
    <property type="match status" value="1"/>
</dbReference>
<keyword evidence="6" id="KW-1185">Reference proteome</keyword>
<dbReference type="GO" id="GO:0043138">
    <property type="term" value="F:3'-5' DNA helicase activity"/>
    <property type="evidence" value="ECO:0007669"/>
    <property type="project" value="TreeGrafter"/>
</dbReference>
<proteinExistence type="predicted"/>
<dbReference type="Proteomes" id="UP000217171">
    <property type="component" value="Chromosome"/>
</dbReference>
<evidence type="ECO:0000313" key="5">
    <source>
        <dbReference type="EMBL" id="ASY13313.1"/>
    </source>
</evidence>
<keyword evidence="2" id="KW-0067">ATP-binding</keyword>
<dbReference type="PANTHER" id="PTHR30580">
    <property type="entry name" value="PRIMOSOMAL PROTEIN N"/>
    <property type="match status" value="1"/>
</dbReference>
<dbReference type="Pfam" id="PF17764">
    <property type="entry name" value="PriA_3primeBD"/>
    <property type="match status" value="1"/>
</dbReference>
<keyword evidence="3" id="KW-0238">DNA-binding</keyword>
<evidence type="ECO:0000259" key="4">
    <source>
        <dbReference type="Pfam" id="PF17764"/>
    </source>
</evidence>
<dbReference type="GO" id="GO:0006270">
    <property type="term" value="P:DNA replication initiation"/>
    <property type="evidence" value="ECO:0007669"/>
    <property type="project" value="TreeGrafter"/>
</dbReference>
<dbReference type="AlphaFoldDB" id="A0A249K936"/>
<accession>A0A249K936</accession>
<keyword evidence="5" id="KW-0378">Hydrolase</keyword>
<dbReference type="EMBL" id="CP016771">
    <property type="protein sequence ID" value="ASY13313.1"/>
    <property type="molecule type" value="Genomic_DNA"/>
</dbReference>
<dbReference type="InterPro" id="IPR042115">
    <property type="entry name" value="PriA_3primeBD_sf"/>
</dbReference>
<evidence type="ECO:0000256" key="2">
    <source>
        <dbReference type="ARBA" id="ARBA00022840"/>
    </source>
</evidence>
<dbReference type="RefSeq" id="WP_095672387.1">
    <property type="nucleotide sequence ID" value="NZ_CP016771.1"/>
</dbReference>
<feature type="domain" description="Primosomal protein N' 3' DNA-binding" evidence="4">
    <location>
        <begin position="31"/>
        <end position="129"/>
    </location>
</feature>
<reference evidence="5 6" key="1">
    <citation type="submission" date="2016-07" db="EMBL/GenBank/DDBJ databases">
        <title>High microdiversification within the ubiquitous acI lineage of Actinobacteria.</title>
        <authorList>
            <person name="Neuenschwander S.M."/>
            <person name="Salcher M."/>
            <person name="Ghai R."/>
            <person name="Pernthaler J."/>
        </authorList>
    </citation>
    <scope>NUCLEOTIDE SEQUENCE [LARGE SCALE GENOMIC DNA]</scope>
    <source>
        <strain evidence="5">MMS-21-160</strain>
    </source>
</reference>
<keyword evidence="5" id="KW-0347">Helicase</keyword>
<organism evidence="5 6">
    <name type="scientific">Candidatus Nanopelagicus hibericus</name>
    <dbReference type="NCBI Taxonomy" id="1884915"/>
    <lineage>
        <taxon>Bacteria</taxon>
        <taxon>Bacillati</taxon>
        <taxon>Actinomycetota</taxon>
        <taxon>Actinomycetes</taxon>
        <taxon>Candidatus Nanopelagicales</taxon>
        <taxon>Candidatus Nanopelagicaceae</taxon>
        <taxon>Candidatus Nanopelagicus</taxon>
    </lineage>
</organism>
<dbReference type="GO" id="GO:0003677">
    <property type="term" value="F:DNA binding"/>
    <property type="evidence" value="ECO:0007669"/>
    <property type="project" value="UniProtKB-KW"/>
</dbReference>
<dbReference type="GO" id="GO:0006310">
    <property type="term" value="P:DNA recombination"/>
    <property type="evidence" value="ECO:0007669"/>
    <property type="project" value="TreeGrafter"/>
</dbReference>
<dbReference type="KEGG" id="nhi:B1s21160_03055"/>
<dbReference type="Gene3D" id="3.40.1440.60">
    <property type="entry name" value="PriA, 3(prime) DNA-binding domain"/>
    <property type="match status" value="1"/>
</dbReference>
<evidence type="ECO:0000256" key="1">
    <source>
        <dbReference type="ARBA" id="ARBA00022741"/>
    </source>
</evidence>
<dbReference type="InterPro" id="IPR027417">
    <property type="entry name" value="P-loop_NTPase"/>
</dbReference>
<dbReference type="PANTHER" id="PTHR30580:SF0">
    <property type="entry name" value="PRIMOSOMAL PROTEIN N"/>
    <property type="match status" value="1"/>
</dbReference>
<dbReference type="OrthoDB" id="3177118at2"/>
<name>A0A249K936_9ACTN</name>
<dbReference type="GO" id="GO:0006302">
    <property type="term" value="P:double-strand break repair"/>
    <property type="evidence" value="ECO:0007669"/>
    <property type="project" value="TreeGrafter"/>
</dbReference>
<dbReference type="GO" id="GO:0005524">
    <property type="term" value="F:ATP binding"/>
    <property type="evidence" value="ECO:0007669"/>
    <property type="project" value="UniProtKB-KW"/>
</dbReference>